<evidence type="ECO:0000259" key="1">
    <source>
        <dbReference type="Pfam" id="PF00534"/>
    </source>
</evidence>
<dbReference type="Gene3D" id="3.40.50.2000">
    <property type="entry name" value="Glycogen Phosphorylase B"/>
    <property type="match status" value="2"/>
</dbReference>
<feature type="domain" description="Glycosyltransferase subfamily 4-like N-terminal" evidence="2">
    <location>
        <begin position="15"/>
        <end position="182"/>
    </location>
</feature>
<gene>
    <name evidence="3" type="ORF">A2311_06010</name>
</gene>
<dbReference type="GO" id="GO:0016757">
    <property type="term" value="F:glycosyltransferase activity"/>
    <property type="evidence" value="ECO:0007669"/>
    <property type="project" value="InterPro"/>
</dbReference>
<dbReference type="InterPro" id="IPR028098">
    <property type="entry name" value="Glyco_trans_4-like_N"/>
</dbReference>
<accession>A0A1F4TQP9</accession>
<organism evidence="3 4">
    <name type="scientific">candidate division WOR-1 bacterium RIFOXYB2_FULL_48_7</name>
    <dbReference type="NCBI Taxonomy" id="1802583"/>
    <lineage>
        <taxon>Bacteria</taxon>
        <taxon>Bacillati</taxon>
        <taxon>Saganbacteria</taxon>
    </lineage>
</organism>
<sequence length="388" mass="43245">MKIVMLVPYFYPHTGGTEKYVRDLSTALIHEGHEVTVITNNLPKAKNAPMHETLPEGIKVIRLDAIDMFNYLPVSFGKFNLRMLEGFDIVHVHVPAFSFLRAVAGKIKQPLIVTYHCDVTVSEKYFGVPVPQWLVPPFEESSNAYARYLLPQADVVYNTTETYAETSPVMKNIPHRVIPIGIFHDKIDEIQKKLNLNPEKKNPRQLLFLGRLAGNKGCDYLVKAMPKILEKFPKTKLVICGDGEEKGHILDLVTQFNIGQSVTFLGTATFEKLVELYYTSLAYIFPSINRLEAFGIVQLEAMANYTAVIASDIPGPNAVMNPGETGLLVPKQSPEAIAEAAIKLLSDPDKALEMGRKGRALVETKYSWKTIVQQVLGVYKEAIAKKGG</sequence>
<dbReference type="EMBL" id="MEUF01000036">
    <property type="protein sequence ID" value="OGC35054.1"/>
    <property type="molecule type" value="Genomic_DNA"/>
</dbReference>
<dbReference type="CDD" id="cd03801">
    <property type="entry name" value="GT4_PimA-like"/>
    <property type="match status" value="1"/>
</dbReference>
<comment type="caution">
    <text evidence="3">The sequence shown here is derived from an EMBL/GenBank/DDBJ whole genome shotgun (WGS) entry which is preliminary data.</text>
</comment>
<dbReference type="PANTHER" id="PTHR45947:SF3">
    <property type="entry name" value="SULFOQUINOVOSYL TRANSFERASE SQD2"/>
    <property type="match status" value="1"/>
</dbReference>
<evidence type="ECO:0000313" key="4">
    <source>
        <dbReference type="Proteomes" id="UP000178951"/>
    </source>
</evidence>
<feature type="domain" description="Glycosyl transferase family 1" evidence="1">
    <location>
        <begin position="197"/>
        <end position="359"/>
    </location>
</feature>
<evidence type="ECO:0000259" key="2">
    <source>
        <dbReference type="Pfam" id="PF13439"/>
    </source>
</evidence>
<reference evidence="3 4" key="1">
    <citation type="journal article" date="2016" name="Nat. Commun.">
        <title>Thousands of microbial genomes shed light on interconnected biogeochemical processes in an aquifer system.</title>
        <authorList>
            <person name="Anantharaman K."/>
            <person name="Brown C.T."/>
            <person name="Hug L.A."/>
            <person name="Sharon I."/>
            <person name="Castelle C.J."/>
            <person name="Probst A.J."/>
            <person name="Thomas B.C."/>
            <person name="Singh A."/>
            <person name="Wilkins M.J."/>
            <person name="Karaoz U."/>
            <person name="Brodie E.L."/>
            <person name="Williams K.H."/>
            <person name="Hubbard S.S."/>
            <person name="Banfield J.F."/>
        </authorList>
    </citation>
    <scope>NUCLEOTIDE SEQUENCE [LARGE SCALE GENOMIC DNA]</scope>
</reference>
<dbReference type="PANTHER" id="PTHR45947">
    <property type="entry name" value="SULFOQUINOVOSYL TRANSFERASE SQD2"/>
    <property type="match status" value="1"/>
</dbReference>
<dbReference type="InterPro" id="IPR001296">
    <property type="entry name" value="Glyco_trans_1"/>
</dbReference>
<dbReference type="InterPro" id="IPR050194">
    <property type="entry name" value="Glycosyltransferase_grp1"/>
</dbReference>
<evidence type="ECO:0000313" key="3">
    <source>
        <dbReference type="EMBL" id="OGC35054.1"/>
    </source>
</evidence>
<dbReference type="Pfam" id="PF13439">
    <property type="entry name" value="Glyco_transf_4"/>
    <property type="match status" value="1"/>
</dbReference>
<proteinExistence type="predicted"/>
<name>A0A1F4TQP9_UNCSA</name>
<dbReference type="AlphaFoldDB" id="A0A1F4TQP9"/>
<dbReference type="STRING" id="1802583.A2311_06010"/>
<protein>
    <recommendedName>
        <fullName evidence="5">Glycosyl transferase family 1</fullName>
    </recommendedName>
</protein>
<dbReference type="SUPFAM" id="SSF53756">
    <property type="entry name" value="UDP-Glycosyltransferase/glycogen phosphorylase"/>
    <property type="match status" value="1"/>
</dbReference>
<dbReference type="Pfam" id="PF00534">
    <property type="entry name" value="Glycos_transf_1"/>
    <property type="match status" value="1"/>
</dbReference>
<dbReference type="Proteomes" id="UP000178951">
    <property type="component" value="Unassembled WGS sequence"/>
</dbReference>
<evidence type="ECO:0008006" key="5">
    <source>
        <dbReference type="Google" id="ProtNLM"/>
    </source>
</evidence>